<reference evidence="1" key="1">
    <citation type="submission" date="2018-02" db="EMBL/GenBank/DDBJ databases">
        <authorList>
            <person name="Cohen D.B."/>
            <person name="Kent A.D."/>
        </authorList>
    </citation>
    <scope>NUCLEOTIDE SEQUENCE</scope>
</reference>
<dbReference type="AlphaFoldDB" id="A0A2N9J3C1"/>
<gene>
    <name evidence="1" type="ORF">FSB_LOCUS59878</name>
</gene>
<accession>A0A2N9J3C1</accession>
<name>A0A2N9J3C1_FAGSY</name>
<dbReference type="EMBL" id="OIVN01006383">
    <property type="protein sequence ID" value="SPD31996.1"/>
    <property type="molecule type" value="Genomic_DNA"/>
</dbReference>
<organism evidence="1">
    <name type="scientific">Fagus sylvatica</name>
    <name type="common">Beechnut</name>
    <dbReference type="NCBI Taxonomy" id="28930"/>
    <lineage>
        <taxon>Eukaryota</taxon>
        <taxon>Viridiplantae</taxon>
        <taxon>Streptophyta</taxon>
        <taxon>Embryophyta</taxon>
        <taxon>Tracheophyta</taxon>
        <taxon>Spermatophyta</taxon>
        <taxon>Magnoliopsida</taxon>
        <taxon>eudicotyledons</taxon>
        <taxon>Gunneridae</taxon>
        <taxon>Pentapetalae</taxon>
        <taxon>rosids</taxon>
        <taxon>fabids</taxon>
        <taxon>Fagales</taxon>
        <taxon>Fagaceae</taxon>
        <taxon>Fagus</taxon>
    </lineage>
</organism>
<protein>
    <submittedName>
        <fullName evidence="1">Uncharacterized protein</fullName>
    </submittedName>
</protein>
<proteinExistence type="predicted"/>
<evidence type="ECO:0000313" key="1">
    <source>
        <dbReference type="EMBL" id="SPD31996.1"/>
    </source>
</evidence>
<sequence length="167" mass="18666">MSPKMVRIPSFQDSSELLVKSGWHNTLRGASTPFPKEEIVACKGCFKTWNTTVAFTSPVLQGISKKSVHTSSSTSKDEFLLLNEVQLVWGRDFLVNGYWVLVYVGHGGRIGFRDYVPIDEVLDIILETETLHWWNGHFSGGKGNVVKLTEVKVPSFGDGVGHRSWVK</sequence>